<gene>
    <name evidence="11" type="primary">holA</name>
    <name evidence="11" type="ORF">DRH29_00950</name>
</gene>
<dbReference type="Gene3D" id="1.20.272.10">
    <property type="match status" value="1"/>
</dbReference>
<comment type="caution">
    <text evidence="11">The sequence shown here is derived from an EMBL/GenBank/DDBJ whole genome shotgun (WGS) entry which is preliminary data.</text>
</comment>
<dbReference type="Gene3D" id="3.40.50.300">
    <property type="entry name" value="P-loop containing nucleotide triphosphate hydrolases"/>
    <property type="match status" value="1"/>
</dbReference>
<evidence type="ECO:0000259" key="9">
    <source>
        <dbReference type="Pfam" id="PF06144"/>
    </source>
</evidence>
<feature type="domain" description="DNA polymerase III delta subunit-like C-terminal" evidence="10">
    <location>
        <begin position="192"/>
        <end position="310"/>
    </location>
</feature>
<evidence type="ECO:0000256" key="1">
    <source>
        <dbReference type="ARBA" id="ARBA00012417"/>
    </source>
</evidence>
<evidence type="ECO:0000256" key="3">
    <source>
        <dbReference type="ARBA" id="ARBA00022679"/>
    </source>
</evidence>
<name>A0A420ZDN1_UNCK3</name>
<dbReference type="PANTHER" id="PTHR34388">
    <property type="entry name" value="DNA POLYMERASE III SUBUNIT DELTA"/>
    <property type="match status" value="1"/>
</dbReference>
<dbReference type="GO" id="GO:0009360">
    <property type="term" value="C:DNA polymerase III complex"/>
    <property type="evidence" value="ECO:0007669"/>
    <property type="project" value="InterPro"/>
</dbReference>
<evidence type="ECO:0000256" key="7">
    <source>
        <dbReference type="ARBA" id="ARBA00034754"/>
    </source>
</evidence>
<dbReference type="InterPro" id="IPR008921">
    <property type="entry name" value="DNA_pol3_clamp-load_cplx_C"/>
</dbReference>
<organism evidence="11 12">
    <name type="scientific">candidate division Kazan bacterium</name>
    <dbReference type="NCBI Taxonomy" id="2202143"/>
    <lineage>
        <taxon>Bacteria</taxon>
        <taxon>Bacteria division Kazan-3B-28</taxon>
    </lineage>
</organism>
<feature type="domain" description="DNA polymerase III delta N-terminal" evidence="9">
    <location>
        <begin position="3"/>
        <end position="118"/>
    </location>
</feature>
<evidence type="ECO:0000256" key="4">
    <source>
        <dbReference type="ARBA" id="ARBA00022695"/>
    </source>
</evidence>
<dbReference type="AlphaFoldDB" id="A0A420ZDN1"/>
<dbReference type="GO" id="GO:0003677">
    <property type="term" value="F:DNA binding"/>
    <property type="evidence" value="ECO:0007669"/>
    <property type="project" value="InterPro"/>
</dbReference>
<dbReference type="InterPro" id="IPR010372">
    <property type="entry name" value="DNA_pol3_delta_N"/>
</dbReference>
<keyword evidence="3 11" id="KW-0808">Transferase</keyword>
<evidence type="ECO:0000256" key="8">
    <source>
        <dbReference type="ARBA" id="ARBA00049244"/>
    </source>
</evidence>
<reference evidence="11 12" key="1">
    <citation type="submission" date="2018-06" db="EMBL/GenBank/DDBJ databases">
        <title>Extensive metabolic versatility and redundancy in microbially diverse, dynamic hydrothermal sediments.</title>
        <authorList>
            <person name="Dombrowski N."/>
            <person name="Teske A."/>
            <person name="Baker B.J."/>
        </authorList>
    </citation>
    <scope>NUCLEOTIDE SEQUENCE [LARGE SCALE GENOMIC DNA]</scope>
    <source>
        <strain evidence="11">B79_G16</strain>
    </source>
</reference>
<dbReference type="EMBL" id="QMNG01000002">
    <property type="protein sequence ID" value="RLC37649.1"/>
    <property type="molecule type" value="Genomic_DNA"/>
</dbReference>
<dbReference type="SUPFAM" id="SSF48019">
    <property type="entry name" value="post-AAA+ oligomerization domain-like"/>
    <property type="match status" value="1"/>
</dbReference>
<dbReference type="NCBIfam" id="TIGR01128">
    <property type="entry name" value="holA"/>
    <property type="match status" value="1"/>
</dbReference>
<dbReference type="InterPro" id="IPR027417">
    <property type="entry name" value="P-loop_NTPase"/>
</dbReference>
<sequence>MKYLIFGEDTYRSGKQISVMKQKFIDGYGRDNLVVKKGAELDGVNLENILFAQTLLGGDRLVVFEDVLAQASDEVRQELTKIIQGELPNDLTVVFYEAGKVDRRLLLFKVLNKSAKVEEFRPLAKRELVGEAKNMMVEKRVMLSDWQMSGLLERTSDLWQLHNELDKLSAFGLGKPITNEQFQQLVGSSADANTFALLDAISVADMPTANRILNQALRQGENEIRMLGSIAYQLRNLIRIKDMSESGVKPNIISQRAGIHPFVVQKTLSQIRHLSRRKIISAYQKLVKTDWQIKTGVYKASDALDLLVAELTNR</sequence>
<proteinExistence type="inferred from homology"/>
<evidence type="ECO:0000256" key="5">
    <source>
        <dbReference type="ARBA" id="ARBA00022705"/>
    </source>
</evidence>
<protein>
    <recommendedName>
        <fullName evidence="2">DNA polymerase III subunit delta</fullName>
        <ecNumber evidence="1">2.7.7.7</ecNumber>
    </recommendedName>
</protein>
<keyword evidence="6" id="KW-0239">DNA-directed DNA polymerase</keyword>
<dbReference type="Pfam" id="PF06144">
    <property type="entry name" value="DNA_pol3_delta"/>
    <property type="match status" value="1"/>
</dbReference>
<evidence type="ECO:0000313" key="12">
    <source>
        <dbReference type="Proteomes" id="UP000281261"/>
    </source>
</evidence>
<dbReference type="EC" id="2.7.7.7" evidence="1"/>
<dbReference type="Pfam" id="PF21694">
    <property type="entry name" value="DNA_pol3_delta_C"/>
    <property type="match status" value="1"/>
</dbReference>
<dbReference type="GO" id="GO:0006261">
    <property type="term" value="P:DNA-templated DNA replication"/>
    <property type="evidence" value="ECO:0007669"/>
    <property type="project" value="TreeGrafter"/>
</dbReference>
<evidence type="ECO:0000256" key="2">
    <source>
        <dbReference type="ARBA" id="ARBA00017703"/>
    </source>
</evidence>
<dbReference type="InterPro" id="IPR048466">
    <property type="entry name" value="DNA_pol3_delta-like_C"/>
</dbReference>
<dbReference type="PANTHER" id="PTHR34388:SF1">
    <property type="entry name" value="DNA POLYMERASE III SUBUNIT DELTA"/>
    <property type="match status" value="1"/>
</dbReference>
<comment type="catalytic activity">
    <reaction evidence="8">
        <text>DNA(n) + a 2'-deoxyribonucleoside 5'-triphosphate = DNA(n+1) + diphosphate</text>
        <dbReference type="Rhea" id="RHEA:22508"/>
        <dbReference type="Rhea" id="RHEA-COMP:17339"/>
        <dbReference type="Rhea" id="RHEA-COMP:17340"/>
        <dbReference type="ChEBI" id="CHEBI:33019"/>
        <dbReference type="ChEBI" id="CHEBI:61560"/>
        <dbReference type="ChEBI" id="CHEBI:173112"/>
        <dbReference type="EC" id="2.7.7.7"/>
    </reaction>
</comment>
<evidence type="ECO:0000256" key="6">
    <source>
        <dbReference type="ARBA" id="ARBA00022932"/>
    </source>
</evidence>
<dbReference type="Proteomes" id="UP000281261">
    <property type="component" value="Unassembled WGS sequence"/>
</dbReference>
<keyword evidence="5" id="KW-0235">DNA replication</keyword>
<dbReference type="GO" id="GO:0003887">
    <property type="term" value="F:DNA-directed DNA polymerase activity"/>
    <property type="evidence" value="ECO:0007669"/>
    <property type="project" value="UniProtKB-KW"/>
</dbReference>
<keyword evidence="4 11" id="KW-0548">Nucleotidyltransferase</keyword>
<evidence type="ECO:0000313" key="11">
    <source>
        <dbReference type="EMBL" id="RLC37649.1"/>
    </source>
</evidence>
<comment type="similarity">
    <text evidence="7">Belongs to the DNA polymerase HolA subunit family.</text>
</comment>
<evidence type="ECO:0000259" key="10">
    <source>
        <dbReference type="Pfam" id="PF21694"/>
    </source>
</evidence>
<dbReference type="InterPro" id="IPR005790">
    <property type="entry name" value="DNA_polIII_delta"/>
</dbReference>
<accession>A0A420ZDN1</accession>